<evidence type="ECO:0000256" key="2">
    <source>
        <dbReference type="ARBA" id="ARBA00022723"/>
    </source>
</evidence>
<dbReference type="RefSeq" id="WP_313832778.1">
    <property type="nucleotide sequence ID" value="NZ_JAQOUE010000001.1"/>
</dbReference>
<evidence type="ECO:0000256" key="3">
    <source>
        <dbReference type="ARBA" id="ARBA00023004"/>
    </source>
</evidence>
<evidence type="ECO:0000256" key="4">
    <source>
        <dbReference type="PROSITE-ProRule" id="PRU00433"/>
    </source>
</evidence>
<dbReference type="InterPro" id="IPR009056">
    <property type="entry name" value="Cyt_c-like_dom"/>
</dbReference>
<dbReference type="InterPro" id="IPR036909">
    <property type="entry name" value="Cyt_c-like_dom_sf"/>
</dbReference>
<keyword evidence="1 4" id="KW-0349">Heme</keyword>
<organism evidence="6 7">
    <name type="scientific">Candidatus Nitronereus thalassa</name>
    <dbReference type="NCBI Taxonomy" id="3020898"/>
    <lineage>
        <taxon>Bacteria</taxon>
        <taxon>Pseudomonadati</taxon>
        <taxon>Nitrospirota</taxon>
        <taxon>Nitrospiria</taxon>
        <taxon>Nitrospirales</taxon>
        <taxon>Nitrospiraceae</taxon>
        <taxon>Candidatus Nitronereus</taxon>
    </lineage>
</organism>
<keyword evidence="7" id="KW-1185">Reference proteome</keyword>
<evidence type="ECO:0000259" key="5">
    <source>
        <dbReference type="PROSITE" id="PS51007"/>
    </source>
</evidence>
<accession>A0ABU3K7P4</accession>
<proteinExistence type="predicted"/>
<dbReference type="SUPFAM" id="SSF46626">
    <property type="entry name" value="Cytochrome c"/>
    <property type="match status" value="1"/>
</dbReference>
<evidence type="ECO:0000313" key="7">
    <source>
        <dbReference type="Proteomes" id="UP001250932"/>
    </source>
</evidence>
<keyword evidence="3 4" id="KW-0408">Iron</keyword>
<protein>
    <submittedName>
        <fullName evidence="6">C-type cytochrome</fullName>
    </submittedName>
</protein>
<dbReference type="Pfam" id="PF00034">
    <property type="entry name" value="Cytochrom_C"/>
    <property type="match status" value="1"/>
</dbReference>
<evidence type="ECO:0000256" key="1">
    <source>
        <dbReference type="ARBA" id="ARBA00022617"/>
    </source>
</evidence>
<feature type="domain" description="Cytochrome c" evidence="5">
    <location>
        <begin position="51"/>
        <end position="145"/>
    </location>
</feature>
<dbReference type="Proteomes" id="UP001250932">
    <property type="component" value="Unassembled WGS sequence"/>
</dbReference>
<dbReference type="PROSITE" id="PS51007">
    <property type="entry name" value="CYTC"/>
    <property type="match status" value="1"/>
</dbReference>
<gene>
    <name evidence="6" type="ORF">PPG34_08460</name>
</gene>
<dbReference type="EMBL" id="JAQOUE010000001">
    <property type="protein sequence ID" value="MDT7042382.1"/>
    <property type="molecule type" value="Genomic_DNA"/>
</dbReference>
<name>A0ABU3K7P4_9BACT</name>
<keyword evidence="2 4" id="KW-0479">Metal-binding</keyword>
<evidence type="ECO:0000313" key="6">
    <source>
        <dbReference type="EMBL" id="MDT7042382.1"/>
    </source>
</evidence>
<reference evidence="6 7" key="1">
    <citation type="journal article" date="2023" name="ISME J.">
        <title>Cultivation and genomic characterization of novel and ubiquitous marine nitrite-oxidizing bacteria from the Nitrospirales.</title>
        <authorList>
            <person name="Mueller A.J."/>
            <person name="Daebeler A."/>
            <person name="Herbold C.W."/>
            <person name="Kirkegaard R.H."/>
            <person name="Daims H."/>
        </authorList>
    </citation>
    <scope>NUCLEOTIDE SEQUENCE [LARGE SCALE GENOMIC DNA]</scope>
    <source>
        <strain evidence="6 7">EB</strain>
    </source>
</reference>
<comment type="caution">
    <text evidence="6">The sequence shown here is derived from an EMBL/GenBank/DDBJ whole genome shotgun (WGS) entry which is preliminary data.</text>
</comment>
<sequence length="151" mass="17108">MSMKLVIFIAVSWLQVSTLGWAQENMYPPIVPPDELMAARSLKNPFTTSQEAIDQGKTLYEGRVFCAACHGKDGTGLPSDVDPTTARYPFPRDFTDPKWQTARTDGELFWVLTEGSHGTDMASFLPMYLAEKDAWQIIMYIRTFVKFSEKL</sequence>
<dbReference type="Gene3D" id="1.10.760.10">
    <property type="entry name" value="Cytochrome c-like domain"/>
    <property type="match status" value="1"/>
</dbReference>